<evidence type="ECO:0000313" key="1">
    <source>
        <dbReference type="EMBL" id="TXY93821.1"/>
    </source>
</evidence>
<dbReference type="Pfam" id="PF12493">
    <property type="entry name" value="DUF3709"/>
    <property type="match status" value="2"/>
</dbReference>
<dbReference type="RefSeq" id="WP_148507107.1">
    <property type="nucleotide sequence ID" value="NZ_VHOE01000122.1"/>
</dbReference>
<dbReference type="Proteomes" id="UP000323583">
    <property type="component" value="Unassembled WGS sequence"/>
</dbReference>
<comment type="caution">
    <text evidence="1">The sequence shown here is derived from an EMBL/GenBank/DDBJ whole genome shotgun (WGS) entry which is preliminary data.</text>
</comment>
<evidence type="ECO:0000313" key="2">
    <source>
        <dbReference type="Proteomes" id="UP000323583"/>
    </source>
</evidence>
<proteinExistence type="predicted"/>
<dbReference type="AlphaFoldDB" id="A0A8B5ZMG1"/>
<gene>
    <name evidence="1" type="ORF">FXE67_02980</name>
</gene>
<dbReference type="InterPro" id="IPR022178">
    <property type="entry name" value="DUF3709"/>
</dbReference>
<name>A0A8B5ZMG1_VIBCL</name>
<dbReference type="EMBL" id="VSGZ01000010">
    <property type="protein sequence ID" value="TXY93821.1"/>
    <property type="molecule type" value="Genomic_DNA"/>
</dbReference>
<protein>
    <submittedName>
        <fullName evidence="1">DUF3709 domain-containing protein</fullName>
    </submittedName>
</protein>
<reference evidence="1 2" key="1">
    <citation type="submission" date="2019-06" db="EMBL/GenBank/DDBJ databases">
        <title>Vibrio cholerae phylogeny based on whole-genome sequencing reveals genetic diversity and population strucutre.</title>
        <authorList>
            <person name="Zhiqiu Y."/>
            <person name="Bin L."/>
            <person name="Lingyan J."/>
        </authorList>
    </citation>
    <scope>NUCLEOTIDE SEQUENCE [LARGE SCALE GENOMIC DNA]</scope>
    <source>
        <strain evidence="1 2">N2768</strain>
    </source>
</reference>
<sequence>MKRQCVWRCKFQSYSLIGMLSLREVSFAGSSRFEQFGAFTYGLKVCQQLGIVFRCLMKRQCVCRCKFQCYCLIELSCPCVVSEFVG</sequence>
<organism evidence="1 2">
    <name type="scientific">Vibrio cholerae</name>
    <dbReference type="NCBI Taxonomy" id="666"/>
    <lineage>
        <taxon>Bacteria</taxon>
        <taxon>Pseudomonadati</taxon>
        <taxon>Pseudomonadota</taxon>
        <taxon>Gammaproteobacteria</taxon>
        <taxon>Vibrionales</taxon>
        <taxon>Vibrionaceae</taxon>
        <taxon>Vibrio</taxon>
    </lineage>
</organism>
<accession>A0A8B5ZMG1</accession>